<keyword evidence="9" id="KW-1185">Reference proteome</keyword>
<evidence type="ECO:0000313" key="9">
    <source>
        <dbReference type="Proteomes" id="UP001596174"/>
    </source>
</evidence>
<dbReference type="PANTHER" id="PTHR23523">
    <property type="match status" value="1"/>
</dbReference>
<feature type="transmembrane region" description="Helical" evidence="6">
    <location>
        <begin position="202"/>
        <end position="222"/>
    </location>
</feature>
<dbReference type="InterPro" id="IPR011701">
    <property type="entry name" value="MFS"/>
</dbReference>
<evidence type="ECO:0000256" key="2">
    <source>
        <dbReference type="ARBA" id="ARBA00022692"/>
    </source>
</evidence>
<dbReference type="Pfam" id="PF07690">
    <property type="entry name" value="MFS_1"/>
    <property type="match status" value="1"/>
</dbReference>
<keyword evidence="3 6" id="KW-1133">Transmembrane helix</keyword>
<feature type="transmembrane region" description="Helical" evidence="6">
    <location>
        <begin position="285"/>
        <end position="306"/>
    </location>
</feature>
<feature type="transmembrane region" description="Helical" evidence="6">
    <location>
        <begin position="338"/>
        <end position="360"/>
    </location>
</feature>
<reference evidence="9" key="1">
    <citation type="journal article" date="2019" name="Int. J. Syst. Evol. Microbiol.">
        <title>The Global Catalogue of Microorganisms (GCM) 10K type strain sequencing project: providing services to taxonomists for standard genome sequencing and annotation.</title>
        <authorList>
            <consortium name="The Broad Institute Genomics Platform"/>
            <consortium name="The Broad Institute Genome Sequencing Center for Infectious Disease"/>
            <person name="Wu L."/>
            <person name="Ma J."/>
        </authorList>
    </citation>
    <scope>NUCLEOTIDE SEQUENCE [LARGE SCALE GENOMIC DNA]</scope>
    <source>
        <strain evidence="9">JCM 4816</strain>
    </source>
</reference>
<dbReference type="EMBL" id="JBHSQJ010000031">
    <property type="protein sequence ID" value="MFC5907352.1"/>
    <property type="molecule type" value="Genomic_DNA"/>
</dbReference>
<evidence type="ECO:0000313" key="8">
    <source>
        <dbReference type="EMBL" id="MFC5907352.1"/>
    </source>
</evidence>
<feature type="transmembrane region" description="Helical" evidence="6">
    <location>
        <begin position="79"/>
        <end position="99"/>
    </location>
</feature>
<dbReference type="PANTHER" id="PTHR23523:SF2">
    <property type="entry name" value="2-NITROIMIDAZOLE TRANSPORTER"/>
    <property type="match status" value="1"/>
</dbReference>
<dbReference type="SUPFAM" id="SSF103473">
    <property type="entry name" value="MFS general substrate transporter"/>
    <property type="match status" value="1"/>
</dbReference>
<keyword evidence="2 6" id="KW-0812">Transmembrane</keyword>
<dbReference type="Gene3D" id="1.20.1250.20">
    <property type="entry name" value="MFS general substrate transporter like domains"/>
    <property type="match status" value="2"/>
</dbReference>
<evidence type="ECO:0000256" key="3">
    <source>
        <dbReference type="ARBA" id="ARBA00022989"/>
    </source>
</evidence>
<feature type="region of interest" description="Disordered" evidence="5">
    <location>
        <begin position="1"/>
        <end position="37"/>
    </location>
</feature>
<evidence type="ECO:0000256" key="5">
    <source>
        <dbReference type="SAM" id="MobiDB-lite"/>
    </source>
</evidence>
<dbReference type="InterPro" id="IPR020846">
    <property type="entry name" value="MFS_dom"/>
</dbReference>
<proteinExistence type="predicted"/>
<comment type="subcellular location">
    <subcellularLocation>
        <location evidence="1">Cell membrane</location>
        <topology evidence="1">Multi-pass membrane protein</topology>
    </subcellularLocation>
</comment>
<sequence>MSASRIARDTGPKPTPDAATRTTTGSAQKPEAGRPAPSAAPKALLLAALLVAAFNLRPAVAGLGPMLDDVRRGLHMNAAMAGVLTALPSLCFALFGLLAPRLARRIGPAVTVCAGMAAIGLGLAARALAPDSAVFLLLSAVALAGIAVANVLMPVVVKRYFPDRVGPVTGLYSMSLSVGTSVAAAFAVPLTNALGGSWRVGLGVWALAAALAVVLWLAQLALQRRDSTPQPSGSASAPGTPITRSRTAWLLAVFFGLQATAAYAAMGWLPQILQDAGISATESGLLLAVTMAVSAPLSFVIPSLAARRPDQGPIVLLLAVLGLVSYAGLAFAPAAAPWVWAILLGIANCSFPLVLTLIGLRSRTGEGVARLSAFAQGVGYLISVPGPILVGVLYQREHGWYEPLALLAVLMAVQAVVGRRAGRPRSVEDELGQ</sequence>
<protein>
    <submittedName>
        <fullName evidence="8">CynX/NimT family MFS transporter</fullName>
    </submittedName>
</protein>
<keyword evidence="4 6" id="KW-0472">Membrane</keyword>
<feature type="transmembrane region" description="Helical" evidence="6">
    <location>
        <begin position="400"/>
        <end position="417"/>
    </location>
</feature>
<feature type="transmembrane region" description="Helical" evidence="6">
    <location>
        <begin position="169"/>
        <end position="190"/>
    </location>
</feature>
<evidence type="ECO:0000256" key="1">
    <source>
        <dbReference type="ARBA" id="ARBA00004651"/>
    </source>
</evidence>
<name>A0ABW1G1A4_9ACTN</name>
<evidence type="ECO:0000256" key="4">
    <source>
        <dbReference type="ARBA" id="ARBA00023136"/>
    </source>
</evidence>
<feature type="transmembrane region" description="Helical" evidence="6">
    <location>
        <begin position="372"/>
        <end position="394"/>
    </location>
</feature>
<feature type="transmembrane region" description="Helical" evidence="6">
    <location>
        <begin position="313"/>
        <end position="332"/>
    </location>
</feature>
<feature type="transmembrane region" description="Helical" evidence="6">
    <location>
        <begin position="43"/>
        <end position="67"/>
    </location>
</feature>
<feature type="domain" description="Major facilitator superfamily (MFS) profile" evidence="7">
    <location>
        <begin position="43"/>
        <end position="426"/>
    </location>
</feature>
<dbReference type="CDD" id="cd17339">
    <property type="entry name" value="MFS_NIMT_CynX_like"/>
    <property type="match status" value="1"/>
</dbReference>
<dbReference type="RefSeq" id="WP_380581681.1">
    <property type="nucleotide sequence ID" value="NZ_JBHSQJ010000031.1"/>
</dbReference>
<feature type="transmembrane region" description="Helical" evidence="6">
    <location>
        <begin position="106"/>
        <end position="128"/>
    </location>
</feature>
<gene>
    <name evidence="8" type="ORF">ACFP3V_08975</name>
</gene>
<evidence type="ECO:0000259" key="7">
    <source>
        <dbReference type="PROSITE" id="PS50850"/>
    </source>
</evidence>
<dbReference type="Proteomes" id="UP001596174">
    <property type="component" value="Unassembled WGS sequence"/>
</dbReference>
<dbReference type="PROSITE" id="PS50850">
    <property type="entry name" value="MFS"/>
    <property type="match status" value="1"/>
</dbReference>
<organism evidence="8 9">
    <name type="scientific">Streptacidiphilus monticola</name>
    <dbReference type="NCBI Taxonomy" id="2161674"/>
    <lineage>
        <taxon>Bacteria</taxon>
        <taxon>Bacillati</taxon>
        <taxon>Actinomycetota</taxon>
        <taxon>Actinomycetes</taxon>
        <taxon>Kitasatosporales</taxon>
        <taxon>Streptomycetaceae</taxon>
        <taxon>Streptacidiphilus</taxon>
    </lineage>
</organism>
<evidence type="ECO:0000256" key="6">
    <source>
        <dbReference type="SAM" id="Phobius"/>
    </source>
</evidence>
<comment type="caution">
    <text evidence="8">The sequence shown here is derived from an EMBL/GenBank/DDBJ whole genome shotgun (WGS) entry which is preliminary data.</text>
</comment>
<feature type="transmembrane region" description="Helical" evidence="6">
    <location>
        <begin position="134"/>
        <end position="157"/>
    </location>
</feature>
<dbReference type="InterPro" id="IPR052524">
    <property type="entry name" value="MFS_Cyanate_Porter"/>
</dbReference>
<feature type="transmembrane region" description="Helical" evidence="6">
    <location>
        <begin position="248"/>
        <end position="265"/>
    </location>
</feature>
<accession>A0ABW1G1A4</accession>
<feature type="compositionally biased region" description="Basic and acidic residues" evidence="5">
    <location>
        <begin position="1"/>
        <end position="11"/>
    </location>
</feature>
<dbReference type="InterPro" id="IPR036259">
    <property type="entry name" value="MFS_trans_sf"/>
</dbReference>